<dbReference type="PANTHER" id="PTHR47396:SF1">
    <property type="entry name" value="ATP-DEPENDENT HELICASE IRC3-RELATED"/>
    <property type="match status" value="1"/>
</dbReference>
<dbReference type="GO" id="GO:0004386">
    <property type="term" value="F:helicase activity"/>
    <property type="evidence" value="ECO:0007669"/>
    <property type="project" value="UniProtKB-KW"/>
</dbReference>
<dbReference type="Proteomes" id="UP001597010">
    <property type="component" value="Unassembled WGS sequence"/>
</dbReference>
<organism evidence="4 5">
    <name type="scientific">Mucilaginibacter litoreus</name>
    <dbReference type="NCBI Taxonomy" id="1048221"/>
    <lineage>
        <taxon>Bacteria</taxon>
        <taxon>Pseudomonadati</taxon>
        <taxon>Bacteroidota</taxon>
        <taxon>Sphingobacteriia</taxon>
        <taxon>Sphingobacteriales</taxon>
        <taxon>Sphingobacteriaceae</taxon>
        <taxon>Mucilaginibacter</taxon>
    </lineage>
</organism>
<feature type="domain" description="Helicase C-terminal" evidence="3">
    <location>
        <begin position="543"/>
        <end position="703"/>
    </location>
</feature>
<name>A0ABW3AP90_9SPHI</name>
<dbReference type="InterPro" id="IPR006935">
    <property type="entry name" value="Helicase/UvrB_N"/>
</dbReference>
<dbReference type="InterPro" id="IPR014001">
    <property type="entry name" value="Helicase_ATP-bd"/>
</dbReference>
<dbReference type="SMART" id="SM00487">
    <property type="entry name" value="DEXDc"/>
    <property type="match status" value="1"/>
</dbReference>
<dbReference type="Pfam" id="PF04851">
    <property type="entry name" value="ResIII"/>
    <property type="match status" value="1"/>
</dbReference>
<evidence type="ECO:0000313" key="4">
    <source>
        <dbReference type="EMBL" id="MFD0792064.1"/>
    </source>
</evidence>
<evidence type="ECO:0000313" key="5">
    <source>
        <dbReference type="Proteomes" id="UP001597010"/>
    </source>
</evidence>
<dbReference type="InterPro" id="IPR050742">
    <property type="entry name" value="Helicase_Restrict-Modif_Enz"/>
</dbReference>
<dbReference type="PANTHER" id="PTHR47396">
    <property type="entry name" value="TYPE I RESTRICTION ENZYME ECOKI R PROTEIN"/>
    <property type="match status" value="1"/>
</dbReference>
<feature type="domain" description="Helicase ATP-binding" evidence="2">
    <location>
        <begin position="278"/>
        <end position="446"/>
    </location>
</feature>
<keyword evidence="4" id="KW-0378">Hydrolase</keyword>
<keyword evidence="1" id="KW-0175">Coiled coil</keyword>
<dbReference type="PROSITE" id="PS51194">
    <property type="entry name" value="HELICASE_CTER"/>
    <property type="match status" value="1"/>
</dbReference>
<proteinExistence type="predicted"/>
<dbReference type="Pfam" id="PF00271">
    <property type="entry name" value="Helicase_C"/>
    <property type="match status" value="1"/>
</dbReference>
<dbReference type="Gene3D" id="3.40.50.300">
    <property type="entry name" value="P-loop containing nucleotide triphosphate hydrolases"/>
    <property type="match status" value="2"/>
</dbReference>
<keyword evidence="5" id="KW-1185">Reference proteome</keyword>
<dbReference type="SMART" id="SM00490">
    <property type="entry name" value="HELICc"/>
    <property type="match status" value="1"/>
</dbReference>
<gene>
    <name evidence="4" type="ORF">ACFQZX_00465</name>
</gene>
<evidence type="ECO:0000259" key="3">
    <source>
        <dbReference type="PROSITE" id="PS51194"/>
    </source>
</evidence>
<reference evidence="5" key="1">
    <citation type="journal article" date="2019" name="Int. J. Syst. Evol. Microbiol.">
        <title>The Global Catalogue of Microorganisms (GCM) 10K type strain sequencing project: providing services to taxonomists for standard genome sequencing and annotation.</title>
        <authorList>
            <consortium name="The Broad Institute Genomics Platform"/>
            <consortium name="The Broad Institute Genome Sequencing Center for Infectious Disease"/>
            <person name="Wu L."/>
            <person name="Ma J."/>
        </authorList>
    </citation>
    <scope>NUCLEOTIDE SEQUENCE [LARGE SCALE GENOMIC DNA]</scope>
    <source>
        <strain evidence="5">CCUG 61484</strain>
    </source>
</reference>
<feature type="coiled-coil region" evidence="1">
    <location>
        <begin position="227"/>
        <end position="254"/>
    </location>
</feature>
<dbReference type="InterPro" id="IPR001650">
    <property type="entry name" value="Helicase_C-like"/>
</dbReference>
<keyword evidence="4" id="KW-0067">ATP-binding</keyword>
<keyword evidence="4" id="KW-0347">Helicase</keyword>
<dbReference type="SUPFAM" id="SSF52540">
    <property type="entry name" value="P-loop containing nucleoside triphosphate hydrolases"/>
    <property type="match status" value="1"/>
</dbReference>
<dbReference type="RefSeq" id="WP_377110775.1">
    <property type="nucleotide sequence ID" value="NZ_JBHTHZ010000001.1"/>
</dbReference>
<evidence type="ECO:0000256" key="1">
    <source>
        <dbReference type="SAM" id="Coils"/>
    </source>
</evidence>
<protein>
    <submittedName>
        <fullName evidence="4">DEAD/DEAH box helicase family protein</fullName>
    </submittedName>
</protein>
<dbReference type="PROSITE" id="PS51192">
    <property type="entry name" value="HELICASE_ATP_BIND_1"/>
    <property type="match status" value="1"/>
</dbReference>
<dbReference type="CDD" id="cd17926">
    <property type="entry name" value="DEXHc_RE"/>
    <property type="match status" value="1"/>
</dbReference>
<evidence type="ECO:0000259" key="2">
    <source>
        <dbReference type="PROSITE" id="PS51192"/>
    </source>
</evidence>
<sequence>MLKEVIWPDDQSYLSGSSWEPYQFYNDALKNSNRLELLLGYFSSSAINALSESFAQFIHGGGVVHMIINDILSSSDKAAVIEGQNFGEHLSVFDLSDISQLAQTLQGYDRHFFECLAWLISQDRIVLKIVRPKDGKGISHFKSGVFYDGQEKVGFKASCNFTSYGLLENLEELDIYLSWENGRSGTFIKKRIDYFKQIFTGKADFVEYLDATQIKEALQNNFGGKDEEELLIQEKELQAQKKRFRKRHTKVKDNSIAKSEPQFPYSEGPRPYQEEAYTNWVKHNKKGLFAMATGTGKTLTSLNCLLHEYQDSGKYRAIILVPTIELVTQWKKECQKFTFQNIITVSSKERWDNNIAFINLASRFISSSFIIITTYASFHRKKFQEYFRQLPIDTLLIADEAHNLGSPLLTKLLPSIHLEKRIGLSATPDRQYDTLGNLALEQFFNDAPPFVYSYTMEMALKSEWLCPYAYYPHVVYLTTEETDQYMKLSRQLLTYFDQKTKSYQKCPEVDFLLLARKRLVHKATNKKQVFEQIVNNEFDRKGSLKYTLVYVPEGLNDGQGDDDHDIHVFDDQDEFQESTDELSLIDQYTKIIRSVDPRIMVKQYTAKTGDRPQTIKDFQEGKIHVLTSMKCLDEGVDVPRSELAIFCASTGNPRQFVQRRGRVLRLHKEKAFAVIHDLVVVPQVSEDDSTYAMERSFIQKELLRVVDFSVLSDNKSDTYKELRSILEYYNLNLNDLANL</sequence>
<dbReference type="EMBL" id="JBHTHZ010000001">
    <property type="protein sequence ID" value="MFD0792064.1"/>
    <property type="molecule type" value="Genomic_DNA"/>
</dbReference>
<dbReference type="InterPro" id="IPR027417">
    <property type="entry name" value="P-loop_NTPase"/>
</dbReference>
<keyword evidence="4" id="KW-0547">Nucleotide-binding</keyword>
<comment type="caution">
    <text evidence="4">The sequence shown here is derived from an EMBL/GenBank/DDBJ whole genome shotgun (WGS) entry which is preliminary data.</text>
</comment>
<accession>A0ABW3AP90</accession>